<organism evidence="6 7">
    <name type="scientific">Acanthamoeba polyphaga mimivirus</name>
    <name type="common">APMV</name>
    <dbReference type="NCBI Taxonomy" id="212035"/>
    <lineage>
        <taxon>Viruses</taxon>
        <taxon>Varidnaviria</taxon>
        <taxon>Bamfordvirae</taxon>
        <taxon>Nucleocytoviricota</taxon>
        <taxon>Megaviricetes</taxon>
        <taxon>Imitervirales</taxon>
        <taxon>Mimiviridae</taxon>
        <taxon>Megamimivirinae</taxon>
        <taxon>Mimivirus</taxon>
        <taxon>Mimivirus bradfordmassiliense</taxon>
    </lineage>
</organism>
<dbReference type="Pfam" id="PF08706">
    <property type="entry name" value="D5_N"/>
    <property type="match status" value="1"/>
</dbReference>
<dbReference type="InterPro" id="IPR006500">
    <property type="entry name" value="Helicase_put_C_phage/plasmid"/>
</dbReference>
<sequence length="960" mass="111987">MTSKTENKKSVSSKTGRTTNNSTNKKTTEKSVKNVKTVKNNVSIDKNHSIRKNNEWERLYAFMMKYRVKGEKGSNLPVTHTMCDAPYGKYNIPDDMRSKFLRLYENAIVAGFKPHITELHKEYGPIIIDLDFCQPKEHGKRYYTEITIRNVVKLYNSIIKKYLNVEHSSFVTYVSEKERPVLRNGEYHDGLHITYPYICTQPSLQFVMREEFIKLAKKYKIFQKIPLTNNLESVFDEGVIYKTGWLLYGSRKNENSYPYYVSHCFLSIRNELHDYIIPGDNLKSRENIRHFINTHSCRRFFSLNDLTPLAEGVDPLAIDAKLKKIKEKINNNTNNTNTHKNTAELGDHHFNFIKAVSEETLVEAKNLVKLFSVQRATDYHTWYQVGRCLSNIDHRLLEDWITFSKKCPSKFKKEECERLWRNMNMKPSNYTMATLHYFASKDDPDKYFEMKKLKIDGLIKEGMEASHHTIAKLLIEKYKFIYKCASIKNGIWYEFRNHRWIEIDSAYTLRNLISEVLVNEYANRQRILFGEATRQDAENKKEKFNDAVNITKVIKQLNNNTFKNGVIKECADIAYDPNFLRNLDENNYLIGFENGVFDLEAGIFRDGCPDDCISLCTNYKYIEIDEDDETFKNINGFLKKIQPDKSMREYILTLLSTCLSGTISEESFYVLTGSGANGKSKLMELLKYTLGDLYKPMDIRLLTEKRSSSSSASPELADKKGIRACPFDEPKASDEINTGFMKIFTGGDTITARALYKEPIYFKPQFKPFLLCNELPTIKSDDDGTWRRLKVIPFLSKFIKHSEATKKMKKEGLPKNHFWADTSLSEKLPDWKQGFMCLLLKYFRKYRKHGLIHPKLVTQHTVEYRKKCDVFQDFIGDYLVRVDNTKKGISVMDLYQNMREWYKSNYTGKCPNAKDLRNYVQHRMPTYNKNADMLTCYVLKTEVNQAGELIDDIDNITVVG</sequence>
<feature type="region of interest" description="Disordered" evidence="4">
    <location>
        <begin position="1"/>
        <end position="32"/>
    </location>
</feature>
<dbReference type="GO" id="GO:0016817">
    <property type="term" value="F:hydrolase activity, acting on acid anhydrides"/>
    <property type="evidence" value="ECO:0007669"/>
    <property type="project" value="InterPro"/>
</dbReference>
<evidence type="ECO:0000256" key="2">
    <source>
        <dbReference type="ARBA" id="ARBA00022801"/>
    </source>
</evidence>
<dbReference type="PROSITE" id="PS51206">
    <property type="entry name" value="SF3_HELICASE_1"/>
    <property type="match status" value="1"/>
</dbReference>
<evidence type="ECO:0000259" key="5">
    <source>
        <dbReference type="PROSITE" id="PS51206"/>
    </source>
</evidence>
<dbReference type="SMART" id="SM00885">
    <property type="entry name" value="D5_N"/>
    <property type="match status" value="1"/>
</dbReference>
<protein>
    <submittedName>
        <fullName evidence="6">D5-ATPase-helicase</fullName>
    </submittedName>
</protein>
<keyword evidence="6" id="KW-0347">Helicase</keyword>
<reference evidence="6 7" key="1">
    <citation type="submission" date="2014-10" db="EMBL/GenBank/DDBJ databases">
        <title>Pan-genome analysis of Brazilian lineage A amoebal mimiviruses.</title>
        <authorList>
            <person name="Assis F.L."/>
            <person name="Abrahao J.S."/>
            <person name="Kroon E.G."/>
            <person name="Dornas F.P."/>
            <person name="Andrade K.R."/>
            <person name="Borato P.V.M."/>
            <person name="Pilotto M.R."/>
            <person name="Benamar S."/>
            <person name="LaScola B."/>
            <person name="Colson P."/>
        </authorList>
    </citation>
    <scope>NUCLEOTIDE SEQUENCE [LARGE SCALE GENOMIC DNA]</scope>
    <source>
        <strain evidence="6 7">Oyster</strain>
    </source>
</reference>
<evidence type="ECO:0000256" key="1">
    <source>
        <dbReference type="ARBA" id="ARBA00022741"/>
    </source>
</evidence>
<dbReference type="PANTHER" id="PTHR35372">
    <property type="entry name" value="ATP BINDING PROTEIN-RELATED"/>
    <property type="match status" value="1"/>
</dbReference>
<proteinExistence type="predicted"/>
<accession>A0A0G2Y5A8</accession>
<dbReference type="PANTHER" id="PTHR35372:SF2">
    <property type="entry name" value="SF3 HELICASE DOMAIN-CONTAINING PROTEIN"/>
    <property type="match status" value="1"/>
</dbReference>
<dbReference type="NCBIfam" id="TIGR01613">
    <property type="entry name" value="primase_Cterm"/>
    <property type="match status" value="1"/>
</dbReference>
<dbReference type="GO" id="GO:0005524">
    <property type="term" value="F:ATP binding"/>
    <property type="evidence" value="ECO:0007669"/>
    <property type="project" value="UniProtKB-KW"/>
</dbReference>
<dbReference type="InterPro" id="IPR014015">
    <property type="entry name" value="Helicase_SF3_DNA-vir"/>
</dbReference>
<evidence type="ECO:0000256" key="4">
    <source>
        <dbReference type="SAM" id="MobiDB-lite"/>
    </source>
</evidence>
<dbReference type="InterPro" id="IPR051620">
    <property type="entry name" value="ORF904-like_C"/>
</dbReference>
<keyword evidence="1" id="KW-0547">Nucleotide-binding</keyword>
<dbReference type="InterPro" id="IPR014818">
    <property type="entry name" value="Phage/plasmid_primase_P4_C"/>
</dbReference>
<feature type="compositionally biased region" description="Low complexity" evidence="4">
    <location>
        <begin position="12"/>
        <end position="25"/>
    </location>
</feature>
<keyword evidence="3" id="KW-0067">ATP-binding</keyword>
<name>A0A0G2Y5A8_MIMIV</name>
<dbReference type="Proteomes" id="UP000241474">
    <property type="component" value="Segment"/>
</dbReference>
<dbReference type="EMBL" id="KM982401">
    <property type="protein sequence ID" value="AKI78967.1"/>
    <property type="molecule type" value="Genomic_DNA"/>
</dbReference>
<dbReference type="InterPro" id="IPR056443">
    <property type="entry name" value="AEP_C962R"/>
</dbReference>
<evidence type="ECO:0000256" key="3">
    <source>
        <dbReference type="ARBA" id="ARBA00022840"/>
    </source>
</evidence>
<keyword evidence="2" id="KW-0378">Hydrolase</keyword>
<dbReference type="InterPro" id="IPR027417">
    <property type="entry name" value="P-loop_NTPase"/>
</dbReference>
<dbReference type="Pfam" id="PF23162">
    <property type="entry name" value="AEP_C962R"/>
    <property type="match status" value="1"/>
</dbReference>
<dbReference type="Pfam" id="PF08707">
    <property type="entry name" value="PriCT_2"/>
    <property type="match status" value="1"/>
</dbReference>
<dbReference type="SUPFAM" id="SSF52540">
    <property type="entry name" value="P-loop containing nucleoside triphosphate hydrolases"/>
    <property type="match status" value="1"/>
</dbReference>
<evidence type="ECO:0000313" key="7">
    <source>
        <dbReference type="Proteomes" id="UP000241474"/>
    </source>
</evidence>
<dbReference type="GO" id="GO:0004386">
    <property type="term" value="F:helicase activity"/>
    <property type="evidence" value="ECO:0007669"/>
    <property type="project" value="UniProtKB-KW"/>
</dbReference>
<organismHost>
    <name type="scientific">Acanthamoeba polyphaga</name>
    <name type="common">Amoeba</name>
    <dbReference type="NCBI Taxonomy" id="5757"/>
</organismHost>
<dbReference type="InterPro" id="IPR014819">
    <property type="entry name" value="PriCT_2"/>
</dbReference>
<feature type="domain" description="SF3 helicase" evidence="5">
    <location>
        <begin position="646"/>
        <end position="807"/>
    </location>
</feature>
<dbReference type="Gene3D" id="3.40.50.300">
    <property type="entry name" value="P-loop containing nucleotide triphosphate hydrolases"/>
    <property type="match status" value="1"/>
</dbReference>
<evidence type="ECO:0000313" key="6">
    <source>
        <dbReference type="EMBL" id="AKI78967.1"/>
    </source>
</evidence>